<keyword evidence="4" id="KW-0418">Kinase</keyword>
<feature type="transmembrane region" description="Helical" evidence="2">
    <location>
        <begin position="823"/>
        <end position="847"/>
    </location>
</feature>
<accession>A0A6V8Q0S8</accession>
<dbReference type="InterPro" id="IPR000719">
    <property type="entry name" value="Prot_kinase_dom"/>
</dbReference>
<dbReference type="PROSITE" id="PS50011">
    <property type="entry name" value="PROTEIN_KINASE_DOM"/>
    <property type="match status" value="1"/>
</dbReference>
<dbReference type="PROSITE" id="PS00108">
    <property type="entry name" value="PROTEIN_KINASE_ST"/>
    <property type="match status" value="1"/>
</dbReference>
<evidence type="ECO:0000313" key="4">
    <source>
        <dbReference type="EMBL" id="GFP37714.1"/>
    </source>
</evidence>
<keyword evidence="4" id="KW-0808">Transferase</keyword>
<proteinExistence type="predicted"/>
<dbReference type="PANTHER" id="PTHR44167">
    <property type="entry name" value="OVARIAN-SPECIFIC SERINE/THREONINE-PROTEIN KINASE LOK-RELATED"/>
    <property type="match status" value="1"/>
</dbReference>
<feature type="domain" description="Protein kinase" evidence="3">
    <location>
        <begin position="73"/>
        <end position="319"/>
    </location>
</feature>
<protein>
    <submittedName>
        <fullName evidence="4">Eukaryotic-like serine/threonine-protein kinase</fullName>
    </submittedName>
</protein>
<feature type="transmembrane region" description="Helical" evidence="2">
    <location>
        <begin position="794"/>
        <end position="817"/>
    </location>
</feature>
<dbReference type="SUPFAM" id="SSF56112">
    <property type="entry name" value="Protein kinase-like (PK-like)"/>
    <property type="match status" value="1"/>
</dbReference>
<reference evidence="4 5" key="1">
    <citation type="journal article" date="2020" name="Front. Microbiol.">
        <title>Single-cell genomics of novel Actinobacteria with the Wood-Ljungdahl pathway discovered in a serpentinizing system.</title>
        <authorList>
            <person name="Merino N."/>
            <person name="Kawai M."/>
            <person name="Boyd E.S."/>
            <person name="Colman D.R."/>
            <person name="McGlynn S.E."/>
            <person name="Nealson K.H."/>
            <person name="Kurokawa K."/>
            <person name="Hongoh Y."/>
        </authorList>
    </citation>
    <scope>NUCLEOTIDE SEQUENCE [LARGE SCALE GENOMIC DNA]</scope>
    <source>
        <strain evidence="4 5">S44</strain>
    </source>
</reference>
<dbReference type="GO" id="GO:0004672">
    <property type="term" value="F:protein kinase activity"/>
    <property type="evidence" value="ECO:0007669"/>
    <property type="project" value="InterPro"/>
</dbReference>
<dbReference type="Proteomes" id="UP000561271">
    <property type="component" value="Unassembled WGS sequence"/>
</dbReference>
<dbReference type="SMART" id="SM00220">
    <property type="entry name" value="S_TKc"/>
    <property type="match status" value="1"/>
</dbReference>
<dbReference type="EMBL" id="BLSC01000143">
    <property type="protein sequence ID" value="GFP37714.1"/>
    <property type="molecule type" value="Genomic_DNA"/>
</dbReference>
<dbReference type="GO" id="GO:0005524">
    <property type="term" value="F:ATP binding"/>
    <property type="evidence" value="ECO:0007669"/>
    <property type="project" value="InterPro"/>
</dbReference>
<evidence type="ECO:0000313" key="5">
    <source>
        <dbReference type="Proteomes" id="UP000561271"/>
    </source>
</evidence>
<gene>
    <name evidence="4" type="ORF">HKBW3S44_01391</name>
</gene>
<dbReference type="AlphaFoldDB" id="A0A6V8Q0S8"/>
<keyword evidence="2" id="KW-0472">Membrane</keyword>
<feature type="transmembrane region" description="Helical" evidence="2">
    <location>
        <begin position="760"/>
        <end position="782"/>
    </location>
</feature>
<dbReference type="InterPro" id="IPR011009">
    <property type="entry name" value="Kinase-like_dom_sf"/>
</dbReference>
<dbReference type="InterPro" id="IPR008271">
    <property type="entry name" value="Ser/Thr_kinase_AS"/>
</dbReference>
<evidence type="ECO:0000259" key="3">
    <source>
        <dbReference type="PROSITE" id="PS50011"/>
    </source>
</evidence>
<name>A0A6V8Q0S8_9ACTN</name>
<keyword evidence="2" id="KW-0812">Transmembrane</keyword>
<organism evidence="4 5">
    <name type="scientific">Candidatus Hakubella thermalkaliphila</name>
    <dbReference type="NCBI Taxonomy" id="2754717"/>
    <lineage>
        <taxon>Bacteria</taxon>
        <taxon>Bacillati</taxon>
        <taxon>Actinomycetota</taxon>
        <taxon>Actinomycetota incertae sedis</taxon>
        <taxon>Candidatus Hakubellales</taxon>
        <taxon>Candidatus Hakubellaceae</taxon>
        <taxon>Candidatus Hakubella</taxon>
    </lineage>
</organism>
<dbReference type="Gene3D" id="1.10.510.10">
    <property type="entry name" value="Transferase(Phosphotransferase) domain 1"/>
    <property type="match status" value="1"/>
</dbReference>
<sequence length="895" mass="102228">MTNNGPSGPYQEYVGKDKVGDMEDKAKKIPKDTERLADQTKSLGPKETEKMRGEPLRGFPVFLTKGEVVKDRYQVVDMLGAPTGESLVYLCVDGEQNQNVVLKLYHAGFSPKMDIVKRLVELTHPDIVNFLDYGYINDQFYEIAEYAEGGSLLERLKEKAFSEEELTRSVIPEVVNALKFCHALGIIHRDIKPANIFYRSRGRKDIVLGDFGISSVLEEESSVRRTKGALTYDYASPEHFTEYIGREADYYSLGMTLLHLLLGVAPMEGLTDAQKMHRHLAEKIQLPDNLGEKFKTLLSGLLIKERKKRWGASEIERWLKGEDVPVYEEKIRAAPLSFDPYKFTAKDVARTPKELAILIQTFADRELVKKHFSKGWFSTWLAKVDQDLAYKVLRIEEEAKSVDLALLEISCLLDPEIPYVLVPEEQAETPQELGSQIDKHWKIGKEHIFSGKISAWLKHAGHQDIFEKLEKIRKEYGEQQDRGVEIFLQSLGLPAPEFSIEPVTLSLGTIESIERVSRKVKLTHTGKRGYLCGEIRFSEEIDGVYLEEFILKELPRTGKAKTDLINIRLWPGKSVEFNLVIDAPRIPIGRKYDLSLVTKTNAVSEISIPLSFSIDLPTYSKKRSQKPLQVDKGVEIYTLGELAEYCYQKWSQTDDQILSGQVVKDALHLLQDKKLATWIKESLSERQITQEVEKIVSADMAFSEKCYRFLKLSGVFEENRLVALFRQLKKKEFEVERDSKIEAVKKEIRSRVFRERGYSWVIYGVLVYIVVSIVGISTLVGWEDFIAGSILPNIIMYIIITILWPLTLILIIITYILSGEWGGWYPLLLIAFTGISIWIPIVLVVLVRRGRVSMEVIMNPEEKQELSLRTKTIETEFTRKVAGIDKEVLKLSKNT</sequence>
<comment type="caution">
    <text evidence="4">The sequence shown here is derived from an EMBL/GenBank/DDBJ whole genome shotgun (WGS) entry which is preliminary data.</text>
</comment>
<evidence type="ECO:0000256" key="1">
    <source>
        <dbReference type="SAM" id="MobiDB-lite"/>
    </source>
</evidence>
<dbReference type="PANTHER" id="PTHR44167:SF24">
    <property type="entry name" value="SERINE_THREONINE-PROTEIN KINASE CHK2"/>
    <property type="match status" value="1"/>
</dbReference>
<feature type="region of interest" description="Disordered" evidence="1">
    <location>
        <begin position="1"/>
        <end position="51"/>
    </location>
</feature>
<dbReference type="CDD" id="cd14014">
    <property type="entry name" value="STKc_PknB_like"/>
    <property type="match status" value="1"/>
</dbReference>
<feature type="compositionally biased region" description="Basic and acidic residues" evidence="1">
    <location>
        <begin position="14"/>
        <end position="51"/>
    </location>
</feature>
<keyword evidence="2" id="KW-1133">Transmembrane helix</keyword>
<dbReference type="Pfam" id="PF00069">
    <property type="entry name" value="Pkinase"/>
    <property type="match status" value="1"/>
</dbReference>
<evidence type="ECO:0000256" key="2">
    <source>
        <dbReference type="SAM" id="Phobius"/>
    </source>
</evidence>